<comment type="similarity">
    <text evidence="7">Belongs to the protein kinase superfamily.</text>
</comment>
<evidence type="ECO:0000256" key="1">
    <source>
        <dbReference type="ARBA" id="ARBA00022527"/>
    </source>
</evidence>
<keyword evidence="4 10" id="KW-0418">Kinase</keyword>
<dbReference type="InterPro" id="IPR017441">
    <property type="entry name" value="Protein_kinase_ATP_BS"/>
</dbReference>
<evidence type="ECO:0000256" key="4">
    <source>
        <dbReference type="ARBA" id="ARBA00022777"/>
    </source>
</evidence>
<dbReference type="PANTHER" id="PTHR24349">
    <property type="entry name" value="SERINE/THREONINE-PROTEIN KINASE"/>
    <property type="match status" value="1"/>
</dbReference>
<dbReference type="InterPro" id="IPR011009">
    <property type="entry name" value="Kinase-like_dom_sf"/>
</dbReference>
<evidence type="ECO:0000256" key="6">
    <source>
        <dbReference type="PROSITE-ProRule" id="PRU10141"/>
    </source>
</evidence>
<dbReference type="EMBL" id="JATAAI010000007">
    <property type="protein sequence ID" value="KAK1744623.1"/>
    <property type="molecule type" value="Genomic_DNA"/>
</dbReference>
<evidence type="ECO:0000256" key="5">
    <source>
        <dbReference type="ARBA" id="ARBA00022840"/>
    </source>
</evidence>
<dbReference type="Proteomes" id="UP001224775">
    <property type="component" value="Unassembled WGS sequence"/>
</dbReference>
<keyword evidence="1 7" id="KW-0723">Serine/threonine-protein kinase</keyword>
<dbReference type="PROSITE" id="PS50011">
    <property type="entry name" value="PROTEIN_KINASE_DOM"/>
    <property type="match status" value="1"/>
</dbReference>
<evidence type="ECO:0000313" key="11">
    <source>
        <dbReference type="Proteomes" id="UP001224775"/>
    </source>
</evidence>
<keyword evidence="2 10" id="KW-0808">Transferase</keyword>
<dbReference type="InterPro" id="IPR008271">
    <property type="entry name" value="Ser/Thr_kinase_AS"/>
</dbReference>
<comment type="caution">
    <text evidence="10">The sequence shown here is derived from an EMBL/GenBank/DDBJ whole genome shotgun (WGS) entry which is preliminary data.</text>
</comment>
<evidence type="ECO:0000256" key="3">
    <source>
        <dbReference type="ARBA" id="ARBA00022741"/>
    </source>
</evidence>
<dbReference type="AlphaFoldDB" id="A0AAD8YE47"/>
<dbReference type="InterPro" id="IPR050205">
    <property type="entry name" value="CDPK_Ser/Thr_kinases"/>
</dbReference>
<dbReference type="EC" id="2.7.11.-" evidence="10"/>
<dbReference type="Gene3D" id="3.30.200.20">
    <property type="entry name" value="Phosphorylase Kinase, domain 1"/>
    <property type="match status" value="1"/>
</dbReference>
<dbReference type="CDD" id="cd05117">
    <property type="entry name" value="STKc_CAMK"/>
    <property type="match status" value="1"/>
</dbReference>
<keyword evidence="5 6" id="KW-0067">ATP-binding</keyword>
<proteinExistence type="inferred from homology"/>
<dbReference type="SMART" id="SM00220">
    <property type="entry name" value="S_TKc"/>
    <property type="match status" value="1"/>
</dbReference>
<dbReference type="FunFam" id="3.30.200.20:FF:000880">
    <property type="entry name" value="Predicted protein"/>
    <property type="match status" value="1"/>
</dbReference>
<dbReference type="InterPro" id="IPR000719">
    <property type="entry name" value="Prot_kinase_dom"/>
</dbReference>
<dbReference type="FunFam" id="1.10.510.10:FF:000475">
    <property type="entry name" value="Calcium-dependent protein kinase 5"/>
    <property type="match status" value="1"/>
</dbReference>
<evidence type="ECO:0000256" key="8">
    <source>
        <dbReference type="SAM" id="MobiDB-lite"/>
    </source>
</evidence>
<dbReference type="SUPFAM" id="SSF56112">
    <property type="entry name" value="Protein kinase-like (PK-like)"/>
    <property type="match status" value="1"/>
</dbReference>
<feature type="region of interest" description="Disordered" evidence="8">
    <location>
        <begin position="36"/>
        <end position="65"/>
    </location>
</feature>
<feature type="domain" description="Protein kinase" evidence="9">
    <location>
        <begin position="89"/>
        <end position="349"/>
    </location>
</feature>
<sequence>MCRVSATPSNRRVSVEDLTKSIDDLTKSVEDFKMEQQGTASTAASSSCGSSSHHDSSARCKQPQQVMDAQNQKLYPIMGRPSNILNDYIVFPTVLGTGHYGTVRECLHRQSGLSYAVKSIEKAKIQRLDHLRREVDLLASMEHSAVMRLVNVYEDMNYVHIVTEKCSGGELFDKIIDHTTDDGCFDEPSAARVIKSLLEAVAYLHANGIVHRDVKPENILFETQDENSPIKLIDFGLSRRHVQGMEPNLSNPVGTAYYMSPELLKCNYSAPTDIWSTGIIAYILLCGYPPFNGDDDREIFDAISKGHFDFPSSGWANKSPLCMDFVKCLLRRDPRKRCTAQEALNHPWIQQSMSVAEFDNMMCFNLP</sequence>
<feature type="binding site" evidence="6">
    <location>
        <position position="118"/>
    </location>
    <ligand>
        <name>ATP</name>
        <dbReference type="ChEBI" id="CHEBI:30616"/>
    </ligand>
</feature>
<dbReference type="GO" id="GO:0005524">
    <property type="term" value="F:ATP binding"/>
    <property type="evidence" value="ECO:0007669"/>
    <property type="project" value="UniProtKB-UniRule"/>
</dbReference>
<feature type="compositionally biased region" description="Low complexity" evidence="8">
    <location>
        <begin position="38"/>
        <end position="51"/>
    </location>
</feature>
<dbReference type="GO" id="GO:0004674">
    <property type="term" value="F:protein serine/threonine kinase activity"/>
    <property type="evidence" value="ECO:0007669"/>
    <property type="project" value="UniProtKB-KW"/>
</dbReference>
<evidence type="ECO:0000256" key="2">
    <source>
        <dbReference type="ARBA" id="ARBA00022679"/>
    </source>
</evidence>
<dbReference type="Gene3D" id="1.10.510.10">
    <property type="entry name" value="Transferase(Phosphotransferase) domain 1"/>
    <property type="match status" value="1"/>
</dbReference>
<gene>
    <name evidence="10" type="ORF">QTG54_005156</name>
</gene>
<evidence type="ECO:0000313" key="10">
    <source>
        <dbReference type="EMBL" id="KAK1744623.1"/>
    </source>
</evidence>
<reference evidence="10" key="1">
    <citation type="submission" date="2023-06" db="EMBL/GenBank/DDBJ databases">
        <title>Survivors Of The Sea: Transcriptome response of Skeletonema marinoi to long-term dormancy.</title>
        <authorList>
            <person name="Pinder M.I.M."/>
            <person name="Kourtchenko O."/>
            <person name="Robertson E.K."/>
            <person name="Larsson T."/>
            <person name="Maumus F."/>
            <person name="Osuna-Cruz C.M."/>
            <person name="Vancaester E."/>
            <person name="Stenow R."/>
            <person name="Vandepoele K."/>
            <person name="Ploug H."/>
            <person name="Bruchert V."/>
            <person name="Godhe A."/>
            <person name="Topel M."/>
        </authorList>
    </citation>
    <scope>NUCLEOTIDE SEQUENCE</scope>
    <source>
        <strain evidence="10">R05AC</strain>
    </source>
</reference>
<evidence type="ECO:0000256" key="7">
    <source>
        <dbReference type="RuleBase" id="RU000304"/>
    </source>
</evidence>
<evidence type="ECO:0000259" key="9">
    <source>
        <dbReference type="PROSITE" id="PS50011"/>
    </source>
</evidence>
<dbReference type="Pfam" id="PF00069">
    <property type="entry name" value="Pkinase"/>
    <property type="match status" value="1"/>
</dbReference>
<protein>
    <submittedName>
        <fullName evidence="10">Serine/threonine-protein kinase</fullName>
        <ecNumber evidence="10">2.7.11.-</ecNumber>
    </submittedName>
</protein>
<organism evidence="10 11">
    <name type="scientific">Skeletonema marinoi</name>
    <dbReference type="NCBI Taxonomy" id="267567"/>
    <lineage>
        <taxon>Eukaryota</taxon>
        <taxon>Sar</taxon>
        <taxon>Stramenopiles</taxon>
        <taxon>Ochrophyta</taxon>
        <taxon>Bacillariophyta</taxon>
        <taxon>Coscinodiscophyceae</taxon>
        <taxon>Thalassiosirophycidae</taxon>
        <taxon>Thalassiosirales</taxon>
        <taxon>Skeletonemataceae</taxon>
        <taxon>Skeletonema</taxon>
        <taxon>Skeletonema marinoi-dohrnii complex</taxon>
    </lineage>
</organism>
<accession>A0AAD8YE47</accession>
<name>A0AAD8YE47_9STRA</name>
<keyword evidence="11" id="KW-1185">Reference proteome</keyword>
<dbReference type="PROSITE" id="PS00108">
    <property type="entry name" value="PROTEIN_KINASE_ST"/>
    <property type="match status" value="1"/>
</dbReference>
<keyword evidence="3 6" id="KW-0547">Nucleotide-binding</keyword>
<dbReference type="PROSITE" id="PS00107">
    <property type="entry name" value="PROTEIN_KINASE_ATP"/>
    <property type="match status" value="1"/>
</dbReference>